<evidence type="ECO:0000313" key="2">
    <source>
        <dbReference type="Proteomes" id="UP000614410"/>
    </source>
</evidence>
<accession>A0A934KHI8</accession>
<proteinExistence type="predicted"/>
<organism evidence="1 2">
    <name type="scientific">Candidatus Amunia macphersoniae</name>
    <dbReference type="NCBI Taxonomy" id="3127014"/>
    <lineage>
        <taxon>Bacteria</taxon>
        <taxon>Bacillati</taxon>
        <taxon>Candidatus Dormiibacterota</taxon>
        <taxon>Candidatus Dormibacteria</taxon>
        <taxon>Candidatus Aeolococcales</taxon>
        <taxon>Candidatus Aeolococcaceae</taxon>
        <taxon>Candidatus Amunia</taxon>
    </lineage>
</organism>
<gene>
    <name evidence="1" type="ORF">JF887_09095</name>
</gene>
<name>A0A934KHI8_9BACT</name>
<sequence length="67" mass="7302">MPCNGHLLQTGFPLPAGTRESRAVAVVARRGRQPTGEGMPWFLRPVSAISFKPAAKLVDALDPRFWA</sequence>
<evidence type="ECO:0000313" key="1">
    <source>
        <dbReference type="EMBL" id="MBJ7609566.1"/>
    </source>
</evidence>
<reference evidence="1 2" key="1">
    <citation type="submission" date="2020-10" db="EMBL/GenBank/DDBJ databases">
        <title>Ca. Dormibacterota MAGs.</title>
        <authorList>
            <person name="Montgomery K."/>
        </authorList>
    </citation>
    <scope>NUCLEOTIDE SEQUENCE [LARGE SCALE GENOMIC DNA]</scope>
    <source>
        <strain evidence="1">Mitchell_Peninsula_5</strain>
    </source>
</reference>
<protein>
    <submittedName>
        <fullName evidence="1">Uncharacterized protein</fullName>
    </submittedName>
</protein>
<dbReference type="Proteomes" id="UP000614410">
    <property type="component" value="Unassembled WGS sequence"/>
</dbReference>
<comment type="caution">
    <text evidence="1">The sequence shown here is derived from an EMBL/GenBank/DDBJ whole genome shotgun (WGS) entry which is preliminary data.</text>
</comment>
<dbReference type="AlphaFoldDB" id="A0A934KHI8"/>
<dbReference type="EMBL" id="JAEKNN010000047">
    <property type="protein sequence ID" value="MBJ7609566.1"/>
    <property type="molecule type" value="Genomic_DNA"/>
</dbReference>